<proteinExistence type="inferred from homology"/>
<dbReference type="GO" id="GO:0015344">
    <property type="term" value="F:siderophore uptake transmembrane transporter activity"/>
    <property type="evidence" value="ECO:0007669"/>
    <property type="project" value="TreeGrafter"/>
</dbReference>
<dbReference type="GO" id="GO:0044718">
    <property type="term" value="P:siderophore transmembrane transport"/>
    <property type="evidence" value="ECO:0007669"/>
    <property type="project" value="TreeGrafter"/>
</dbReference>
<evidence type="ECO:0000256" key="7">
    <source>
        <dbReference type="ARBA" id="ARBA00023136"/>
    </source>
</evidence>
<evidence type="ECO:0000256" key="9">
    <source>
        <dbReference type="ARBA" id="ARBA00023237"/>
    </source>
</evidence>
<evidence type="ECO:0000259" key="14">
    <source>
        <dbReference type="Pfam" id="PF07715"/>
    </source>
</evidence>
<evidence type="ECO:0000256" key="4">
    <source>
        <dbReference type="ARBA" id="ARBA00022692"/>
    </source>
</evidence>
<name>A0A2S9WTI6_9FLAO</name>
<evidence type="ECO:0000256" key="3">
    <source>
        <dbReference type="ARBA" id="ARBA00022452"/>
    </source>
</evidence>
<dbReference type="AlphaFoldDB" id="A0A2S9WTI6"/>
<keyword evidence="2 10" id="KW-0813">Transport</keyword>
<dbReference type="CDD" id="cd01347">
    <property type="entry name" value="ligand_gated_channel"/>
    <property type="match status" value="1"/>
</dbReference>
<gene>
    <name evidence="15" type="ORF">BST86_06425</name>
</gene>
<evidence type="ECO:0000259" key="13">
    <source>
        <dbReference type="Pfam" id="PF00593"/>
    </source>
</evidence>
<dbReference type="InterPro" id="IPR000531">
    <property type="entry name" value="Beta-barrel_TonB"/>
</dbReference>
<feature type="signal peptide" evidence="12">
    <location>
        <begin position="1"/>
        <end position="20"/>
    </location>
</feature>
<keyword evidence="6 11" id="KW-0798">TonB box</keyword>
<evidence type="ECO:0000256" key="11">
    <source>
        <dbReference type="RuleBase" id="RU003357"/>
    </source>
</evidence>
<comment type="subcellular location">
    <subcellularLocation>
        <location evidence="1 10">Cell outer membrane</location>
        <topology evidence="1 10">Multi-pass membrane protein</topology>
    </subcellularLocation>
</comment>
<dbReference type="Pfam" id="PF07715">
    <property type="entry name" value="Plug"/>
    <property type="match status" value="1"/>
</dbReference>
<protein>
    <submittedName>
        <fullName evidence="15">TonB-dependent receptor</fullName>
    </submittedName>
</protein>
<keyword evidence="3 10" id="KW-1134">Transmembrane beta strand</keyword>
<dbReference type="PANTHER" id="PTHR30069:SF29">
    <property type="entry name" value="HEMOGLOBIN AND HEMOGLOBIN-HAPTOGLOBIN-BINDING PROTEIN 1-RELATED"/>
    <property type="match status" value="1"/>
</dbReference>
<organism evidence="15 16">
    <name type="scientific">Nonlabens agnitus</name>
    <dbReference type="NCBI Taxonomy" id="870484"/>
    <lineage>
        <taxon>Bacteria</taxon>
        <taxon>Pseudomonadati</taxon>
        <taxon>Bacteroidota</taxon>
        <taxon>Flavobacteriia</taxon>
        <taxon>Flavobacteriales</taxon>
        <taxon>Flavobacteriaceae</taxon>
        <taxon>Nonlabens</taxon>
    </lineage>
</organism>
<dbReference type="InterPro" id="IPR012910">
    <property type="entry name" value="Plug_dom"/>
</dbReference>
<evidence type="ECO:0000256" key="8">
    <source>
        <dbReference type="ARBA" id="ARBA00023170"/>
    </source>
</evidence>
<evidence type="ECO:0000256" key="5">
    <source>
        <dbReference type="ARBA" id="ARBA00022729"/>
    </source>
</evidence>
<dbReference type="PROSITE" id="PS52016">
    <property type="entry name" value="TONB_DEPENDENT_REC_3"/>
    <property type="match status" value="1"/>
</dbReference>
<dbReference type="Proteomes" id="UP000239532">
    <property type="component" value="Unassembled WGS sequence"/>
</dbReference>
<feature type="chain" id="PRO_5015780206" evidence="12">
    <location>
        <begin position="21"/>
        <end position="654"/>
    </location>
</feature>
<evidence type="ECO:0000256" key="1">
    <source>
        <dbReference type="ARBA" id="ARBA00004571"/>
    </source>
</evidence>
<evidence type="ECO:0000256" key="2">
    <source>
        <dbReference type="ARBA" id="ARBA00022448"/>
    </source>
</evidence>
<comment type="caution">
    <text evidence="15">The sequence shown here is derived from an EMBL/GenBank/DDBJ whole genome shotgun (WGS) entry which is preliminary data.</text>
</comment>
<dbReference type="Gene3D" id="2.40.170.20">
    <property type="entry name" value="TonB-dependent receptor, beta-barrel domain"/>
    <property type="match status" value="1"/>
</dbReference>
<evidence type="ECO:0000256" key="12">
    <source>
        <dbReference type="SAM" id="SignalP"/>
    </source>
</evidence>
<dbReference type="Gene3D" id="2.170.130.10">
    <property type="entry name" value="TonB-dependent receptor, plug domain"/>
    <property type="match status" value="1"/>
</dbReference>
<keyword evidence="5 12" id="KW-0732">Signal</keyword>
<dbReference type="RefSeq" id="WP_105982557.1">
    <property type="nucleotide sequence ID" value="NZ_MQUC01000003.1"/>
</dbReference>
<evidence type="ECO:0000256" key="10">
    <source>
        <dbReference type="PROSITE-ProRule" id="PRU01360"/>
    </source>
</evidence>
<accession>A0A2S9WTI6</accession>
<comment type="similarity">
    <text evidence="10 11">Belongs to the TonB-dependent receptor family.</text>
</comment>
<keyword evidence="7 10" id="KW-0472">Membrane</keyword>
<feature type="domain" description="TonB-dependent receptor-like beta-barrel" evidence="13">
    <location>
        <begin position="239"/>
        <end position="628"/>
    </location>
</feature>
<reference evidence="15 16" key="1">
    <citation type="submission" date="2016-11" db="EMBL/GenBank/DDBJ databases">
        <title>Trade-off between light-utilization and light-protection in marine flavobacteria.</title>
        <authorList>
            <person name="Kumagai Y."/>
        </authorList>
    </citation>
    <scope>NUCLEOTIDE SEQUENCE [LARGE SCALE GENOMIC DNA]</scope>
    <source>
        <strain evidence="15 16">JCM 17109</strain>
    </source>
</reference>
<evidence type="ECO:0000313" key="16">
    <source>
        <dbReference type="Proteomes" id="UP000239532"/>
    </source>
</evidence>
<dbReference type="GO" id="GO:0009279">
    <property type="term" value="C:cell outer membrane"/>
    <property type="evidence" value="ECO:0007669"/>
    <property type="project" value="UniProtKB-SubCell"/>
</dbReference>
<keyword evidence="16" id="KW-1185">Reference proteome</keyword>
<feature type="domain" description="TonB-dependent receptor plug" evidence="14">
    <location>
        <begin position="45"/>
        <end position="150"/>
    </location>
</feature>
<keyword evidence="9 10" id="KW-0998">Cell outer membrane</keyword>
<dbReference type="SUPFAM" id="SSF56935">
    <property type="entry name" value="Porins"/>
    <property type="match status" value="1"/>
</dbReference>
<dbReference type="EMBL" id="MQUC01000003">
    <property type="protein sequence ID" value="PRP66760.1"/>
    <property type="molecule type" value="Genomic_DNA"/>
</dbReference>
<evidence type="ECO:0000256" key="6">
    <source>
        <dbReference type="ARBA" id="ARBA00023077"/>
    </source>
</evidence>
<sequence length="654" mass="73468">MNHKYLSTALFSLMAISAIAQVDSTTTKLGKVTVTAASKFEQQRKDSGKPVIKITQEDIEKQSAASLADLLNQYAGIEINGARSNAGQNLSYFIRGGNNRQVSFLIDGAQVNDPSLIASDFDLRLVDLGQIEEIEILKGASSSLYGANAGTAVINIKLKEAARKKLRISIGSFVGTNSSAEDQEISPDEVTNSINTSGRLENGLTYAAGFHHQYTYGLSAVEPLDGSAARPDKFNRINGLGRIGYDNNDNFKLTSYVSFDEYTAEFDNFDFTDADNETYSRQIRWGTNAEYKYADQGSIVYNDVSTHTRRDTRSGSPTVFNSDGYSLDLFNKYAFDLSADGSHQLKTILGFNFRTNRFESEAIPFGSTGFEQTADEDETNFKIYDPYANVVYESSFGFNLNTGIRYNIHSDYDSELVYSVNPSWDFQLEDATLKFYGSYSTAYITPSLYQLFDRSFNLGNPDLQPETNKTREVGVEWFQKNTSLTLSVFDRRSENEVIFVSDPVTFQGRYENAPVDTQVFGLEASLQTRIADRFDLAANYSFADRTDDLIISRVPKQKVNASLRTKILDRTFLTLRYQYNDPRQDAFFNNTTFTTDPVTLEAYQLIDLDATYTLKNKDLTLFGGVSNLFNEDFTELYGFQTRGRNYKLGLRVNL</sequence>
<dbReference type="PANTHER" id="PTHR30069">
    <property type="entry name" value="TONB-DEPENDENT OUTER MEMBRANE RECEPTOR"/>
    <property type="match status" value="1"/>
</dbReference>
<dbReference type="OrthoDB" id="9758472at2"/>
<dbReference type="InterPro" id="IPR037066">
    <property type="entry name" value="Plug_dom_sf"/>
</dbReference>
<keyword evidence="4 10" id="KW-0812">Transmembrane</keyword>
<keyword evidence="8 15" id="KW-0675">Receptor</keyword>
<dbReference type="InterPro" id="IPR039426">
    <property type="entry name" value="TonB-dep_rcpt-like"/>
</dbReference>
<dbReference type="Pfam" id="PF00593">
    <property type="entry name" value="TonB_dep_Rec_b-barrel"/>
    <property type="match status" value="1"/>
</dbReference>
<dbReference type="InterPro" id="IPR036942">
    <property type="entry name" value="Beta-barrel_TonB_sf"/>
</dbReference>
<evidence type="ECO:0000313" key="15">
    <source>
        <dbReference type="EMBL" id="PRP66760.1"/>
    </source>
</evidence>